<evidence type="ECO:0000313" key="2">
    <source>
        <dbReference type="Proteomes" id="UP000410492"/>
    </source>
</evidence>
<evidence type="ECO:0000313" key="1">
    <source>
        <dbReference type="EMBL" id="VEN51393.1"/>
    </source>
</evidence>
<dbReference type="Proteomes" id="UP000410492">
    <property type="component" value="Unassembled WGS sequence"/>
</dbReference>
<gene>
    <name evidence="1" type="ORF">CALMAC_LOCUS11868</name>
</gene>
<reference evidence="1 2" key="1">
    <citation type="submission" date="2019-01" db="EMBL/GenBank/DDBJ databases">
        <authorList>
            <person name="Sayadi A."/>
        </authorList>
    </citation>
    <scope>NUCLEOTIDE SEQUENCE [LARGE SCALE GENOMIC DNA]</scope>
</reference>
<sequence length="42" mass="4887">MKNSSYKNVFLKAKLWENIGTEISKTGDEARKSYDWSSCKEI</sequence>
<organism evidence="1 2">
    <name type="scientific">Callosobruchus maculatus</name>
    <name type="common">Southern cowpea weevil</name>
    <name type="synonym">Pulse bruchid</name>
    <dbReference type="NCBI Taxonomy" id="64391"/>
    <lineage>
        <taxon>Eukaryota</taxon>
        <taxon>Metazoa</taxon>
        <taxon>Ecdysozoa</taxon>
        <taxon>Arthropoda</taxon>
        <taxon>Hexapoda</taxon>
        <taxon>Insecta</taxon>
        <taxon>Pterygota</taxon>
        <taxon>Neoptera</taxon>
        <taxon>Endopterygota</taxon>
        <taxon>Coleoptera</taxon>
        <taxon>Polyphaga</taxon>
        <taxon>Cucujiformia</taxon>
        <taxon>Chrysomeloidea</taxon>
        <taxon>Chrysomelidae</taxon>
        <taxon>Bruchinae</taxon>
        <taxon>Bruchini</taxon>
        <taxon>Callosobruchus</taxon>
    </lineage>
</organism>
<dbReference type="EMBL" id="CAACVG010008887">
    <property type="protein sequence ID" value="VEN51393.1"/>
    <property type="molecule type" value="Genomic_DNA"/>
</dbReference>
<accession>A0A653CWB8</accession>
<proteinExistence type="predicted"/>
<name>A0A653CWB8_CALMS</name>
<protein>
    <submittedName>
        <fullName evidence="1">Uncharacterized protein</fullName>
    </submittedName>
</protein>
<dbReference type="AlphaFoldDB" id="A0A653CWB8"/>
<keyword evidence="2" id="KW-1185">Reference proteome</keyword>
<dbReference type="OrthoDB" id="6081971at2759"/>